<dbReference type="Proteomes" id="UP000436006">
    <property type="component" value="Unassembled WGS sequence"/>
</dbReference>
<accession>A0A7K1S7X9</accession>
<evidence type="ECO:0000256" key="1">
    <source>
        <dbReference type="ARBA" id="ARBA00022801"/>
    </source>
</evidence>
<dbReference type="GO" id="GO:0016788">
    <property type="term" value="F:hydrolase activity, acting on ester bonds"/>
    <property type="evidence" value="ECO:0007669"/>
    <property type="project" value="UniProtKB-ARBA"/>
</dbReference>
<evidence type="ECO:0000259" key="4">
    <source>
        <dbReference type="Pfam" id="PF18962"/>
    </source>
</evidence>
<name>A0A7K1S7X9_9BACT</name>
<protein>
    <submittedName>
        <fullName evidence="5">T9SS type A sorting domain-containing protein</fullName>
    </submittedName>
</protein>
<evidence type="ECO:0000313" key="6">
    <source>
        <dbReference type="Proteomes" id="UP000436006"/>
    </source>
</evidence>
<feature type="signal peptide" evidence="2">
    <location>
        <begin position="1"/>
        <end position="24"/>
    </location>
</feature>
<dbReference type="AlphaFoldDB" id="A0A7K1S7X9"/>
<comment type="caution">
    <text evidence="5">The sequence shown here is derived from an EMBL/GenBank/DDBJ whole genome shotgun (WGS) entry which is preliminary data.</text>
</comment>
<dbReference type="NCBIfam" id="TIGR04183">
    <property type="entry name" value="Por_Secre_tail"/>
    <property type="match status" value="1"/>
</dbReference>
<dbReference type="InterPro" id="IPR026444">
    <property type="entry name" value="Secre_tail"/>
</dbReference>
<feature type="domain" description="Secretion system C-terminal sorting" evidence="4">
    <location>
        <begin position="651"/>
        <end position="725"/>
    </location>
</feature>
<sequence length="727" mass="78704">MKNNYFLVCLLLLGLIALNLRVSAQGSSQVLKITYPESRAIFQRENDNTSTIYLSGSIYQPVDSVQARVQAEESGQGLNTDWITIQRNPQGGIFQGSLRAKGGWYRLEVQAFVKGSAIGTDVVRKVGIGEVFIITGQSNAQGFQDYGALGAADDRVNCVSYDNITANSLADPPAPTFQQLSATSIIGPRGQSAWCWGVLGDLIVKQYGVPVLFINTAWSATVIKNWHDSADGLLAKNIFAIGTPDENFPAGMPYANLVIALRYYCSLQGLRAVLWQQGETDNVPLHSTRKDYADNMQYIVNKTRADTERYPAWVLARSSYNDGQVSQDIIQAQNDVINTYNNNVFAGPFTDNIQIPRFDIVHFGNRTTNNPGDKGLNDLAQAWFSSLNSVFFASSRPLPPLPQPTIVVTCGTANGNLTLSLPSSYKSYTWKSGQTTQTITVNQPGKYSAVLKDKVGNTYLSPEIDIQTPIIPATPTISLASQPGIVVDNQQQVCADSTLSLIANTSANSTGLWSLSTTTSISKTIALTKSGTYSLQAVNVYGCKSAQTAIISLTVRPKVPTPTIEQIGAYTLQAVLPTSTGGQPDLFDWQRGGGEVIPQNSAAIKVVVSANYSARTKTTFTLTNGNSITCYSDYSAPKAFTFDRGNGGLSIYPNPSSTGTITVETLENLKNADIDVFSLSGQKLFSTQVPILDERKAIDLTGLAQGIYLVRVRSAGFDISRRIIINR</sequence>
<dbReference type="Pfam" id="PF18962">
    <property type="entry name" value="Por_Secre_tail"/>
    <property type="match status" value="1"/>
</dbReference>
<evidence type="ECO:0000256" key="2">
    <source>
        <dbReference type="SAM" id="SignalP"/>
    </source>
</evidence>
<keyword evidence="2" id="KW-0732">Signal</keyword>
<keyword evidence="1" id="KW-0378">Hydrolase</keyword>
<organism evidence="5 6">
    <name type="scientific">Spirosoma arboris</name>
    <dbReference type="NCBI Taxonomy" id="2682092"/>
    <lineage>
        <taxon>Bacteria</taxon>
        <taxon>Pseudomonadati</taxon>
        <taxon>Bacteroidota</taxon>
        <taxon>Cytophagia</taxon>
        <taxon>Cytophagales</taxon>
        <taxon>Cytophagaceae</taxon>
        <taxon>Spirosoma</taxon>
    </lineage>
</organism>
<dbReference type="Pfam" id="PF03629">
    <property type="entry name" value="SASA"/>
    <property type="match status" value="1"/>
</dbReference>
<gene>
    <name evidence="5" type="ORF">GO755_06770</name>
</gene>
<dbReference type="InterPro" id="IPR036514">
    <property type="entry name" value="SGNH_hydro_sf"/>
</dbReference>
<reference evidence="5 6" key="1">
    <citation type="submission" date="2019-12" db="EMBL/GenBank/DDBJ databases">
        <title>Spirosoma sp. HMF4905 genome sequencing and assembly.</title>
        <authorList>
            <person name="Kang H."/>
            <person name="Cha I."/>
            <person name="Kim H."/>
            <person name="Joh K."/>
        </authorList>
    </citation>
    <scope>NUCLEOTIDE SEQUENCE [LARGE SCALE GENOMIC DNA]</scope>
    <source>
        <strain evidence="5 6">HMF4905</strain>
    </source>
</reference>
<dbReference type="EMBL" id="WPIN01000002">
    <property type="protein sequence ID" value="MVM29728.1"/>
    <property type="molecule type" value="Genomic_DNA"/>
</dbReference>
<feature type="domain" description="Sialate O-acetylesterase" evidence="3">
    <location>
        <begin position="130"/>
        <end position="334"/>
    </location>
</feature>
<dbReference type="InterPro" id="IPR005181">
    <property type="entry name" value="SASA"/>
</dbReference>
<keyword evidence="6" id="KW-1185">Reference proteome</keyword>
<dbReference type="RefSeq" id="WP_157583959.1">
    <property type="nucleotide sequence ID" value="NZ_WPIN01000002.1"/>
</dbReference>
<proteinExistence type="predicted"/>
<evidence type="ECO:0000313" key="5">
    <source>
        <dbReference type="EMBL" id="MVM29728.1"/>
    </source>
</evidence>
<dbReference type="SUPFAM" id="SSF52266">
    <property type="entry name" value="SGNH hydrolase"/>
    <property type="match status" value="1"/>
</dbReference>
<feature type="chain" id="PRO_5029849101" evidence="2">
    <location>
        <begin position="25"/>
        <end position="727"/>
    </location>
</feature>
<evidence type="ECO:0000259" key="3">
    <source>
        <dbReference type="Pfam" id="PF03629"/>
    </source>
</evidence>
<dbReference type="Gene3D" id="3.40.50.1110">
    <property type="entry name" value="SGNH hydrolase"/>
    <property type="match status" value="1"/>
</dbReference>